<dbReference type="InterPro" id="IPR000600">
    <property type="entry name" value="ROK"/>
</dbReference>
<dbReference type="SUPFAM" id="SSF53067">
    <property type="entry name" value="Actin-like ATPase domain"/>
    <property type="match status" value="1"/>
</dbReference>
<dbReference type="Gene3D" id="3.30.420.40">
    <property type="match status" value="2"/>
</dbReference>
<accession>A0A2P5GVP9</accession>
<keyword evidence="3" id="KW-0808">Transferase</keyword>
<name>A0A2P5GVP9_9ENTR</name>
<dbReference type="Proteomes" id="UP000237073">
    <property type="component" value="Unassembled WGS sequence"/>
</dbReference>
<dbReference type="Pfam" id="PF00480">
    <property type="entry name" value="ROK"/>
    <property type="match status" value="1"/>
</dbReference>
<keyword evidence="3" id="KW-0418">Kinase</keyword>
<organism evidence="3 5">
    <name type="scientific">Superficieibacter electus</name>
    <dbReference type="NCBI Taxonomy" id="2022662"/>
    <lineage>
        <taxon>Bacteria</taxon>
        <taxon>Pseudomonadati</taxon>
        <taxon>Pseudomonadota</taxon>
        <taxon>Gammaproteobacteria</taxon>
        <taxon>Enterobacterales</taxon>
        <taxon>Enterobacteriaceae</taxon>
        <taxon>Superficieibacter</taxon>
    </lineage>
</organism>
<evidence type="ECO:0000313" key="4">
    <source>
        <dbReference type="Proteomes" id="UP000237073"/>
    </source>
</evidence>
<dbReference type="GO" id="GO:0016301">
    <property type="term" value="F:kinase activity"/>
    <property type="evidence" value="ECO:0007669"/>
    <property type="project" value="UniProtKB-KW"/>
</dbReference>
<dbReference type="PANTHER" id="PTHR18964">
    <property type="entry name" value="ROK (REPRESSOR, ORF, KINASE) FAMILY"/>
    <property type="match status" value="1"/>
</dbReference>
<comment type="caution">
    <text evidence="3">The sequence shown here is derived from an EMBL/GenBank/DDBJ whole genome shotgun (WGS) entry which is preliminary data.</text>
</comment>
<dbReference type="CDD" id="cd23763">
    <property type="entry name" value="ASKHA_ATPase_ROK"/>
    <property type="match status" value="1"/>
</dbReference>
<dbReference type="EMBL" id="PQGD01000001">
    <property type="protein sequence ID" value="POP50645.1"/>
    <property type="molecule type" value="Genomic_DNA"/>
</dbReference>
<dbReference type="OrthoDB" id="9810372at2"/>
<evidence type="ECO:0000313" key="3">
    <source>
        <dbReference type="EMBL" id="POP50645.1"/>
    </source>
</evidence>
<keyword evidence="4" id="KW-1185">Reference proteome</keyword>
<evidence type="ECO:0000313" key="5">
    <source>
        <dbReference type="Proteomes" id="UP000247005"/>
    </source>
</evidence>
<protein>
    <submittedName>
        <fullName evidence="3">Glucokinase</fullName>
    </submittedName>
</protein>
<reference evidence="4 5" key="1">
    <citation type="submission" date="2018-01" db="EMBL/GenBank/DDBJ databases">
        <title>Superficieibacter electus gen. nov., sp. nov., an extended-spectrum beta-lactamase possessing member of the Enterobacteriaceae family, isolated from intensive care unit surfaces.</title>
        <authorList>
            <person name="Potter R.F."/>
            <person name="D'Souza A.W."/>
        </authorList>
    </citation>
    <scope>NUCLEOTIDE SEQUENCE [LARGE SCALE GENOMIC DNA]</scope>
    <source>
        <strain evidence="3 5">BP-1</strain>
        <strain evidence="2 4">BP-2</strain>
    </source>
</reference>
<evidence type="ECO:0000256" key="1">
    <source>
        <dbReference type="ARBA" id="ARBA00006479"/>
    </source>
</evidence>
<gene>
    <name evidence="3" type="ORF">CHU32_00325</name>
    <name evidence="2" type="ORF">CHU33_00325</name>
</gene>
<dbReference type="InterPro" id="IPR043129">
    <property type="entry name" value="ATPase_NBD"/>
</dbReference>
<dbReference type="AlphaFoldDB" id="A0A2P5GVP9"/>
<dbReference type="EMBL" id="PQGE01000001">
    <property type="protein sequence ID" value="POP47634.1"/>
    <property type="molecule type" value="Genomic_DNA"/>
</dbReference>
<sequence>MTGSSTLVRAGIDLGGTGTRIIITGKGGVINSITLATAEFCRVDQNERAKLLAFHVRALIPQGMELVSLGIGASGPVDTVSGIIKNKDTLECFSFFSLADELKEILGVDVAIDNDAVAAVLGEYHFGAGKNSKRLLMVTLGTGIGVALLNEGIPFRTSDNQHPEAGHIPISGNPAICYCGLRGCWEMLASRSWLQQNLEALLPQTPFEKQDLRFYQTMVTEREEVAALFHRYGNYLGRGLVTLLTLYGPDLTILSGSAAHYYPLFKNGLNESLMRADAYAINNRIVPSELGDIAGALGATVIPELN</sequence>
<evidence type="ECO:0000313" key="2">
    <source>
        <dbReference type="EMBL" id="POP47634.1"/>
    </source>
</evidence>
<comment type="similarity">
    <text evidence="1">Belongs to the ROK (NagC/XylR) family.</text>
</comment>
<dbReference type="Proteomes" id="UP000247005">
    <property type="component" value="Unassembled WGS sequence"/>
</dbReference>
<proteinExistence type="inferred from homology"/>
<dbReference type="RefSeq" id="WP_103674107.1">
    <property type="nucleotide sequence ID" value="NZ_PQGD01000001.1"/>
</dbReference>
<dbReference type="PANTHER" id="PTHR18964:SF149">
    <property type="entry name" value="BIFUNCTIONAL UDP-N-ACETYLGLUCOSAMINE 2-EPIMERASE_N-ACETYLMANNOSAMINE KINASE"/>
    <property type="match status" value="1"/>
</dbReference>